<sequence>MFKAGAHFGYSRSRRHPSVSPYIFGAKNRVEIFDLEETDKLLDEAKAFARTLGKDGKMVLFVGGKPEARDAIKNAAISLGMPYVAGRWIGGTITNWSEIRRRLERLAELSGQRERGELGKYTKKERLLIDREITKLEENFNGIRDMKELPKALFIVDTREESAATTEALRARIPTIALMNSDCDLRQVTSPIVGNDATVQSITFFVQEIAGAYAEGVKERNVVVSQ</sequence>
<organism evidence="6 7">
    <name type="scientific">Candidatus Taylorbacteria bacterium RIFCSPHIGHO2_01_FULL_51_15</name>
    <dbReference type="NCBI Taxonomy" id="1802304"/>
    <lineage>
        <taxon>Bacteria</taxon>
        <taxon>Candidatus Tayloriibacteriota</taxon>
    </lineage>
</organism>
<dbReference type="GO" id="GO:0022627">
    <property type="term" value="C:cytosolic small ribosomal subunit"/>
    <property type="evidence" value="ECO:0007669"/>
    <property type="project" value="TreeGrafter"/>
</dbReference>
<dbReference type="PANTHER" id="PTHR12534">
    <property type="entry name" value="30S RIBOSOMAL PROTEIN S2 PROKARYOTIC AND ORGANELLAR"/>
    <property type="match status" value="1"/>
</dbReference>
<dbReference type="PANTHER" id="PTHR12534:SF0">
    <property type="entry name" value="SMALL RIBOSOMAL SUBUNIT PROTEIN US2M"/>
    <property type="match status" value="1"/>
</dbReference>
<gene>
    <name evidence="5" type="primary">rpsB</name>
    <name evidence="6" type="ORF">A2849_03520</name>
</gene>
<protein>
    <recommendedName>
        <fullName evidence="4 5">Small ribosomal subunit protein uS2</fullName>
    </recommendedName>
</protein>
<evidence type="ECO:0000256" key="1">
    <source>
        <dbReference type="ARBA" id="ARBA00006242"/>
    </source>
</evidence>
<proteinExistence type="inferred from homology"/>
<comment type="caution">
    <text evidence="6">The sequence shown here is derived from an EMBL/GenBank/DDBJ whole genome shotgun (WGS) entry which is preliminary data.</text>
</comment>
<dbReference type="Gene3D" id="3.40.50.10490">
    <property type="entry name" value="Glucose-6-phosphate isomerase like protein, domain 1"/>
    <property type="match status" value="1"/>
</dbReference>
<evidence type="ECO:0000313" key="6">
    <source>
        <dbReference type="EMBL" id="OHA20140.1"/>
    </source>
</evidence>
<comment type="similarity">
    <text evidence="1 5">Belongs to the universal ribosomal protein uS2 family.</text>
</comment>
<dbReference type="Proteomes" id="UP000178121">
    <property type="component" value="Unassembled WGS sequence"/>
</dbReference>
<dbReference type="SUPFAM" id="SSF52313">
    <property type="entry name" value="Ribosomal protein S2"/>
    <property type="match status" value="1"/>
</dbReference>
<dbReference type="NCBIfam" id="TIGR01011">
    <property type="entry name" value="rpsB_bact"/>
    <property type="match status" value="1"/>
</dbReference>
<evidence type="ECO:0000256" key="4">
    <source>
        <dbReference type="ARBA" id="ARBA00035256"/>
    </source>
</evidence>
<dbReference type="Gene3D" id="1.10.287.610">
    <property type="entry name" value="Helix hairpin bin"/>
    <property type="match status" value="1"/>
</dbReference>
<evidence type="ECO:0000256" key="2">
    <source>
        <dbReference type="ARBA" id="ARBA00022980"/>
    </source>
</evidence>
<dbReference type="PRINTS" id="PR00395">
    <property type="entry name" value="RIBOSOMALS2"/>
</dbReference>
<keyword evidence="2 5" id="KW-0689">Ribosomal protein</keyword>
<evidence type="ECO:0000256" key="5">
    <source>
        <dbReference type="HAMAP-Rule" id="MF_00291"/>
    </source>
</evidence>
<name>A0A1G2M8B9_9BACT</name>
<accession>A0A1G2M8B9</accession>
<reference evidence="6 7" key="1">
    <citation type="journal article" date="2016" name="Nat. Commun.">
        <title>Thousands of microbial genomes shed light on interconnected biogeochemical processes in an aquifer system.</title>
        <authorList>
            <person name="Anantharaman K."/>
            <person name="Brown C.T."/>
            <person name="Hug L.A."/>
            <person name="Sharon I."/>
            <person name="Castelle C.J."/>
            <person name="Probst A.J."/>
            <person name="Thomas B.C."/>
            <person name="Singh A."/>
            <person name="Wilkins M.J."/>
            <person name="Karaoz U."/>
            <person name="Brodie E.L."/>
            <person name="Williams K.H."/>
            <person name="Hubbard S.S."/>
            <person name="Banfield J.F."/>
        </authorList>
    </citation>
    <scope>NUCLEOTIDE SEQUENCE [LARGE SCALE GENOMIC DNA]</scope>
</reference>
<dbReference type="AlphaFoldDB" id="A0A1G2M8B9"/>
<dbReference type="Pfam" id="PF00318">
    <property type="entry name" value="Ribosomal_S2"/>
    <property type="match status" value="1"/>
</dbReference>
<dbReference type="GO" id="GO:0003735">
    <property type="term" value="F:structural constituent of ribosome"/>
    <property type="evidence" value="ECO:0007669"/>
    <property type="project" value="InterPro"/>
</dbReference>
<dbReference type="InterPro" id="IPR023591">
    <property type="entry name" value="Ribosomal_uS2_flav_dom_sf"/>
</dbReference>
<keyword evidence="3 5" id="KW-0687">Ribonucleoprotein</keyword>
<dbReference type="HAMAP" id="MF_00291_B">
    <property type="entry name" value="Ribosomal_uS2_B"/>
    <property type="match status" value="1"/>
</dbReference>
<dbReference type="CDD" id="cd01425">
    <property type="entry name" value="RPS2"/>
    <property type="match status" value="1"/>
</dbReference>
<dbReference type="InterPro" id="IPR005706">
    <property type="entry name" value="Ribosomal_uS2_bac/mit/plastid"/>
</dbReference>
<dbReference type="InterPro" id="IPR001865">
    <property type="entry name" value="Ribosomal_uS2"/>
</dbReference>
<dbReference type="EMBL" id="MHRI01000036">
    <property type="protein sequence ID" value="OHA20140.1"/>
    <property type="molecule type" value="Genomic_DNA"/>
</dbReference>
<evidence type="ECO:0000256" key="3">
    <source>
        <dbReference type="ARBA" id="ARBA00023274"/>
    </source>
</evidence>
<dbReference type="GO" id="GO:0006412">
    <property type="term" value="P:translation"/>
    <property type="evidence" value="ECO:0007669"/>
    <property type="project" value="UniProtKB-UniRule"/>
</dbReference>
<evidence type="ECO:0000313" key="7">
    <source>
        <dbReference type="Proteomes" id="UP000178121"/>
    </source>
</evidence>